<feature type="domain" description="GST C-terminal" evidence="3">
    <location>
        <begin position="77"/>
        <end position="209"/>
    </location>
</feature>
<dbReference type="EMBL" id="JAWDJX010000036">
    <property type="protein sequence ID" value="KAK3049858.1"/>
    <property type="molecule type" value="Genomic_DNA"/>
</dbReference>
<dbReference type="SFLD" id="SFLDS00019">
    <property type="entry name" value="Glutathione_Transferase_(cytos"/>
    <property type="match status" value="1"/>
</dbReference>
<evidence type="ECO:0000313" key="4">
    <source>
        <dbReference type="EMBL" id="KAK3049858.1"/>
    </source>
</evidence>
<dbReference type="PANTHER" id="PTHR44051">
    <property type="entry name" value="GLUTATHIONE S-TRANSFERASE-RELATED"/>
    <property type="match status" value="1"/>
</dbReference>
<dbReference type="InterPro" id="IPR010987">
    <property type="entry name" value="Glutathione-S-Trfase_C-like"/>
</dbReference>
<reference evidence="4" key="1">
    <citation type="submission" date="2023-04" db="EMBL/GenBank/DDBJ databases">
        <title>Black Yeasts Isolated from many extreme environments.</title>
        <authorList>
            <person name="Coleine C."/>
            <person name="Stajich J.E."/>
            <person name="Selbmann L."/>
        </authorList>
    </citation>
    <scope>NUCLEOTIDE SEQUENCE</scope>
    <source>
        <strain evidence="4">CCFEE 5312</strain>
    </source>
</reference>
<dbReference type="SUPFAM" id="SSF47616">
    <property type="entry name" value="GST C-terminal domain-like"/>
    <property type="match status" value="1"/>
</dbReference>
<dbReference type="PROSITE" id="PS50405">
    <property type="entry name" value="GST_CTER"/>
    <property type="match status" value="1"/>
</dbReference>
<dbReference type="InterPro" id="IPR040079">
    <property type="entry name" value="Glutathione_S-Trfase"/>
</dbReference>
<name>A0AAJ0GC51_9PEZI</name>
<evidence type="ECO:0008006" key="6">
    <source>
        <dbReference type="Google" id="ProtNLM"/>
    </source>
</evidence>
<proteinExistence type="inferred from homology"/>
<dbReference type="Pfam" id="PF13409">
    <property type="entry name" value="GST_N_2"/>
    <property type="match status" value="1"/>
</dbReference>
<dbReference type="Gene3D" id="3.40.30.10">
    <property type="entry name" value="Glutaredoxin"/>
    <property type="match status" value="1"/>
</dbReference>
<dbReference type="PROSITE" id="PS50404">
    <property type="entry name" value="GST_NTER"/>
    <property type="match status" value="1"/>
</dbReference>
<evidence type="ECO:0000256" key="1">
    <source>
        <dbReference type="ARBA" id="ARBA00007409"/>
    </source>
</evidence>
<feature type="domain" description="GST N-terminal" evidence="2">
    <location>
        <begin position="1"/>
        <end position="71"/>
    </location>
</feature>
<dbReference type="SFLD" id="SFLDG00358">
    <property type="entry name" value="Main_(cytGST)"/>
    <property type="match status" value="1"/>
</dbReference>
<evidence type="ECO:0000313" key="5">
    <source>
        <dbReference type="Proteomes" id="UP001271007"/>
    </source>
</evidence>
<dbReference type="Proteomes" id="UP001271007">
    <property type="component" value="Unassembled WGS sequence"/>
</dbReference>
<dbReference type="InterPro" id="IPR036249">
    <property type="entry name" value="Thioredoxin-like_sf"/>
</dbReference>
<dbReference type="Pfam" id="PF00043">
    <property type="entry name" value="GST_C"/>
    <property type="match status" value="1"/>
</dbReference>
<evidence type="ECO:0000259" key="3">
    <source>
        <dbReference type="PROSITE" id="PS50405"/>
    </source>
</evidence>
<evidence type="ECO:0000259" key="2">
    <source>
        <dbReference type="PROSITE" id="PS50404"/>
    </source>
</evidence>
<comment type="similarity">
    <text evidence="1">Belongs to the GST superfamily.</text>
</comment>
<dbReference type="SUPFAM" id="SSF52833">
    <property type="entry name" value="Thioredoxin-like"/>
    <property type="match status" value="1"/>
</dbReference>
<comment type="caution">
    <text evidence="4">The sequence shown here is derived from an EMBL/GenBank/DDBJ whole genome shotgun (WGS) entry which is preliminary data.</text>
</comment>
<dbReference type="CDD" id="cd03048">
    <property type="entry name" value="GST_N_Ure2p_like"/>
    <property type="match status" value="1"/>
</dbReference>
<keyword evidence="5" id="KW-1185">Reference proteome</keyword>
<gene>
    <name evidence="4" type="ORF">LTR09_008778</name>
</gene>
<dbReference type="PANTHER" id="PTHR44051:SF3">
    <property type="entry name" value="TRANSCRIPTIONAL REGULATOR URE2"/>
    <property type="match status" value="1"/>
</dbReference>
<sequence>MSTKQVLIILCELGIPYEIKPVRFDEVKKEPFVSLNPNGRMPAIEDPNTDIVLWESGAIIEYLVETYDTDHKLSYVDSPEKWQQGSWKHFQMSGQGPYFGQLTWFGKFHQEKLPSAISRYENEMDRITSVIELQLTRTGKSYLVGDKCTFADLMFVPWYRAFPGPAEEFLVKTWPEKYLLSYAWNQELNAREGVKQAQKVGDDFLASNSH</sequence>
<dbReference type="InterPro" id="IPR036282">
    <property type="entry name" value="Glutathione-S-Trfase_C_sf"/>
</dbReference>
<dbReference type="AlphaFoldDB" id="A0AAJ0GC51"/>
<dbReference type="InterPro" id="IPR004045">
    <property type="entry name" value="Glutathione_S-Trfase_N"/>
</dbReference>
<dbReference type="InterPro" id="IPR004046">
    <property type="entry name" value="GST_C"/>
</dbReference>
<accession>A0AAJ0GC51</accession>
<dbReference type="Gene3D" id="1.20.1050.10">
    <property type="match status" value="1"/>
</dbReference>
<organism evidence="4 5">
    <name type="scientific">Extremus antarcticus</name>
    <dbReference type="NCBI Taxonomy" id="702011"/>
    <lineage>
        <taxon>Eukaryota</taxon>
        <taxon>Fungi</taxon>
        <taxon>Dikarya</taxon>
        <taxon>Ascomycota</taxon>
        <taxon>Pezizomycotina</taxon>
        <taxon>Dothideomycetes</taxon>
        <taxon>Dothideomycetidae</taxon>
        <taxon>Mycosphaerellales</taxon>
        <taxon>Extremaceae</taxon>
        <taxon>Extremus</taxon>
    </lineage>
</organism>
<protein>
    <recommendedName>
        <fullName evidence="6">Glutathione S-transferase</fullName>
    </recommendedName>
</protein>